<evidence type="ECO:0000313" key="4">
    <source>
        <dbReference type="Proteomes" id="UP000738325"/>
    </source>
</evidence>
<evidence type="ECO:0000259" key="2">
    <source>
        <dbReference type="Pfam" id="PF19811"/>
    </source>
</evidence>
<comment type="caution">
    <text evidence="3">The sequence shown here is derived from an EMBL/GenBank/DDBJ whole genome shotgun (WGS) entry which is preliminary data.</text>
</comment>
<feature type="domain" description="DUF6294" evidence="2">
    <location>
        <begin position="63"/>
        <end position="144"/>
    </location>
</feature>
<protein>
    <recommendedName>
        <fullName evidence="2">DUF6294 domain-containing protein</fullName>
    </recommendedName>
</protein>
<dbReference type="Pfam" id="PF19811">
    <property type="entry name" value="DUF6294"/>
    <property type="match status" value="1"/>
</dbReference>
<dbReference type="EMBL" id="JAAAIP010000650">
    <property type="protein sequence ID" value="KAG0314029.1"/>
    <property type="molecule type" value="Genomic_DNA"/>
</dbReference>
<evidence type="ECO:0000256" key="1">
    <source>
        <dbReference type="SAM" id="SignalP"/>
    </source>
</evidence>
<reference evidence="3" key="1">
    <citation type="journal article" date="2020" name="Fungal Divers.">
        <title>Resolving the Mortierellaceae phylogeny through synthesis of multi-gene phylogenetics and phylogenomics.</title>
        <authorList>
            <person name="Vandepol N."/>
            <person name="Liber J."/>
            <person name="Desiro A."/>
            <person name="Na H."/>
            <person name="Kennedy M."/>
            <person name="Barry K."/>
            <person name="Grigoriev I.V."/>
            <person name="Miller A.N."/>
            <person name="O'Donnell K."/>
            <person name="Stajich J.E."/>
            <person name="Bonito G."/>
        </authorList>
    </citation>
    <scope>NUCLEOTIDE SEQUENCE</scope>
    <source>
        <strain evidence="3">REB-010B</strain>
    </source>
</reference>
<dbReference type="OrthoDB" id="2323379at2759"/>
<sequence length="144" mass="15816">TTMKFTSLFVFSGLIASIATTLEAAPAALESQSGNVTKADTSSRYYNWGDLSAGDCHQTGGHLEFYSNGFFTFSATTWTDQTFSGDVWHSQFRAYSADGTRLVTTQVFNSPTMGTGQTYDYDVVGRFDPSIYNDIYSVTQSYSC</sequence>
<dbReference type="InterPro" id="IPR046261">
    <property type="entry name" value="DUF6294"/>
</dbReference>
<feature type="signal peptide" evidence="1">
    <location>
        <begin position="1"/>
        <end position="24"/>
    </location>
</feature>
<feature type="chain" id="PRO_5040340972" description="DUF6294 domain-containing protein" evidence="1">
    <location>
        <begin position="25"/>
        <end position="144"/>
    </location>
</feature>
<keyword evidence="1" id="KW-0732">Signal</keyword>
<evidence type="ECO:0000313" key="3">
    <source>
        <dbReference type="EMBL" id="KAG0314029.1"/>
    </source>
</evidence>
<dbReference type="Proteomes" id="UP000738325">
    <property type="component" value="Unassembled WGS sequence"/>
</dbReference>
<proteinExistence type="predicted"/>
<name>A0A9P6UPU5_9FUNG</name>
<organism evidence="3 4">
    <name type="scientific">Dissophora globulifera</name>
    <dbReference type="NCBI Taxonomy" id="979702"/>
    <lineage>
        <taxon>Eukaryota</taxon>
        <taxon>Fungi</taxon>
        <taxon>Fungi incertae sedis</taxon>
        <taxon>Mucoromycota</taxon>
        <taxon>Mortierellomycotina</taxon>
        <taxon>Mortierellomycetes</taxon>
        <taxon>Mortierellales</taxon>
        <taxon>Mortierellaceae</taxon>
        <taxon>Dissophora</taxon>
    </lineage>
</organism>
<feature type="non-terminal residue" evidence="3">
    <location>
        <position position="1"/>
    </location>
</feature>
<gene>
    <name evidence="3" type="ORF">BGZ99_008429</name>
</gene>
<keyword evidence="4" id="KW-1185">Reference proteome</keyword>
<accession>A0A9P6UPU5</accession>
<dbReference type="AlphaFoldDB" id="A0A9P6UPU5"/>